<dbReference type="GO" id="GO:0030145">
    <property type="term" value="F:manganese ion binding"/>
    <property type="evidence" value="ECO:0007669"/>
    <property type="project" value="InterPro"/>
</dbReference>
<dbReference type="InterPro" id="IPR016195">
    <property type="entry name" value="Pol/histidinol_Pase-like"/>
</dbReference>
<gene>
    <name evidence="6" type="ORF">IAB46_11615</name>
</gene>
<dbReference type="EMBL" id="DVIT01000045">
    <property type="protein sequence ID" value="HIS48176.1"/>
    <property type="molecule type" value="Genomic_DNA"/>
</dbReference>
<comment type="catalytic activity">
    <reaction evidence="5">
        <text>O-phospho-L-tyrosyl-[protein] + H2O = L-tyrosyl-[protein] + phosphate</text>
        <dbReference type="Rhea" id="RHEA:10684"/>
        <dbReference type="Rhea" id="RHEA-COMP:10136"/>
        <dbReference type="Rhea" id="RHEA-COMP:20101"/>
        <dbReference type="ChEBI" id="CHEBI:15377"/>
        <dbReference type="ChEBI" id="CHEBI:43474"/>
        <dbReference type="ChEBI" id="CHEBI:46858"/>
        <dbReference type="ChEBI" id="CHEBI:61978"/>
        <dbReference type="EC" id="3.1.3.48"/>
    </reaction>
</comment>
<dbReference type="EC" id="3.1.3.48" evidence="2"/>
<evidence type="ECO:0000256" key="1">
    <source>
        <dbReference type="ARBA" id="ARBA00005750"/>
    </source>
</evidence>
<comment type="similarity">
    <text evidence="1">Belongs to the metallo-dependent hydrolases superfamily. CpsB/CapC family.</text>
</comment>
<dbReference type="Proteomes" id="UP000823927">
    <property type="component" value="Unassembled WGS sequence"/>
</dbReference>
<organism evidence="6 7">
    <name type="scientific">Candidatus Scybalocola faecigallinarum</name>
    <dbReference type="NCBI Taxonomy" id="2840941"/>
    <lineage>
        <taxon>Bacteria</taxon>
        <taxon>Bacillati</taxon>
        <taxon>Bacillota</taxon>
        <taxon>Clostridia</taxon>
        <taxon>Lachnospirales</taxon>
        <taxon>Lachnospiraceae</taxon>
        <taxon>Lachnospiraceae incertae sedis</taxon>
        <taxon>Candidatus Scybalocola (ex Gilroy et al. 2021)</taxon>
    </lineage>
</organism>
<dbReference type="PIRSF" id="PIRSF016557">
    <property type="entry name" value="Caps_synth_CpsB"/>
    <property type="match status" value="1"/>
</dbReference>
<dbReference type="AlphaFoldDB" id="A0A9D1F605"/>
<accession>A0A9D1F605</accession>
<dbReference type="PANTHER" id="PTHR39181:SF1">
    <property type="entry name" value="TYROSINE-PROTEIN PHOSPHATASE YWQE"/>
    <property type="match status" value="1"/>
</dbReference>
<evidence type="ECO:0000256" key="3">
    <source>
        <dbReference type="ARBA" id="ARBA00022801"/>
    </source>
</evidence>
<dbReference type="Pfam" id="PF19567">
    <property type="entry name" value="CpsB_CapC"/>
    <property type="match status" value="1"/>
</dbReference>
<proteinExistence type="inferred from homology"/>
<protein>
    <recommendedName>
        <fullName evidence="2">protein-tyrosine-phosphatase</fullName>
        <ecNumber evidence="2">3.1.3.48</ecNumber>
    </recommendedName>
</protein>
<dbReference type="Gene3D" id="3.20.20.140">
    <property type="entry name" value="Metal-dependent hydrolases"/>
    <property type="match status" value="1"/>
</dbReference>
<evidence type="ECO:0000313" key="6">
    <source>
        <dbReference type="EMBL" id="HIS48176.1"/>
    </source>
</evidence>
<evidence type="ECO:0000313" key="7">
    <source>
        <dbReference type="Proteomes" id="UP000823927"/>
    </source>
</evidence>
<keyword evidence="3" id="KW-0378">Hydrolase</keyword>
<dbReference type="GO" id="GO:0004725">
    <property type="term" value="F:protein tyrosine phosphatase activity"/>
    <property type="evidence" value="ECO:0007669"/>
    <property type="project" value="UniProtKB-EC"/>
</dbReference>
<dbReference type="SUPFAM" id="SSF89550">
    <property type="entry name" value="PHP domain-like"/>
    <property type="match status" value="1"/>
</dbReference>
<comment type="caution">
    <text evidence="6">The sequence shown here is derived from an EMBL/GenBank/DDBJ whole genome shotgun (WGS) entry which is preliminary data.</text>
</comment>
<evidence type="ECO:0000256" key="4">
    <source>
        <dbReference type="ARBA" id="ARBA00022912"/>
    </source>
</evidence>
<dbReference type="PANTHER" id="PTHR39181">
    <property type="entry name" value="TYROSINE-PROTEIN PHOSPHATASE YWQE"/>
    <property type="match status" value="1"/>
</dbReference>
<dbReference type="InterPro" id="IPR016667">
    <property type="entry name" value="Caps_polysacc_synth_CpsB/CapC"/>
</dbReference>
<reference evidence="6" key="1">
    <citation type="submission" date="2020-10" db="EMBL/GenBank/DDBJ databases">
        <authorList>
            <person name="Gilroy R."/>
        </authorList>
    </citation>
    <scope>NUCLEOTIDE SEQUENCE</scope>
    <source>
        <strain evidence="6">CHK178-757</strain>
    </source>
</reference>
<evidence type="ECO:0000256" key="5">
    <source>
        <dbReference type="ARBA" id="ARBA00051722"/>
    </source>
</evidence>
<sequence>MTGFTDIHCHILPGLDDGAKDRQMLEQMLEMAYESGTRALIATSHYNPEVFNYTAADYEQRLILAKIAAMDIADDLKIYPGNEVFFTSTSVEDMLSGKIKTLADSQYVLVEFAPYQDFAYICKAVREVSRAGFWPVVAHAERYVAVAEVPERAGDLIAEGAYIQVNAAHLLGSDGKKVKNAIHKMLKRNEVHFIASDGHNVQRRTTQLKACADYLCQKFGEEQCRTIMIDNPGKIISKKMI</sequence>
<reference evidence="6" key="2">
    <citation type="journal article" date="2021" name="PeerJ">
        <title>Extensive microbial diversity within the chicken gut microbiome revealed by metagenomics and culture.</title>
        <authorList>
            <person name="Gilroy R."/>
            <person name="Ravi A."/>
            <person name="Getino M."/>
            <person name="Pursley I."/>
            <person name="Horton D.L."/>
            <person name="Alikhan N.F."/>
            <person name="Baker D."/>
            <person name="Gharbi K."/>
            <person name="Hall N."/>
            <person name="Watson M."/>
            <person name="Adriaenssens E.M."/>
            <person name="Foster-Nyarko E."/>
            <person name="Jarju S."/>
            <person name="Secka A."/>
            <person name="Antonio M."/>
            <person name="Oren A."/>
            <person name="Chaudhuri R.R."/>
            <person name="La Ragione R."/>
            <person name="Hildebrand F."/>
            <person name="Pallen M.J."/>
        </authorList>
    </citation>
    <scope>NUCLEOTIDE SEQUENCE</scope>
    <source>
        <strain evidence="6">CHK178-757</strain>
    </source>
</reference>
<name>A0A9D1F605_9FIRM</name>
<keyword evidence="4" id="KW-0904">Protein phosphatase</keyword>
<evidence type="ECO:0000256" key="2">
    <source>
        <dbReference type="ARBA" id="ARBA00013064"/>
    </source>
</evidence>